<reference evidence="6 7" key="1">
    <citation type="submission" date="2017-11" db="EMBL/GenBank/DDBJ databases">
        <title>De novo assembly and phasing of dikaryotic genomes from two isolates of Puccinia coronata f. sp. avenae, the causal agent of oat crown rust.</title>
        <authorList>
            <person name="Miller M.E."/>
            <person name="Zhang Y."/>
            <person name="Omidvar V."/>
            <person name="Sperschneider J."/>
            <person name="Schwessinger B."/>
            <person name="Raley C."/>
            <person name="Palmer J.M."/>
            <person name="Garnica D."/>
            <person name="Upadhyaya N."/>
            <person name="Rathjen J."/>
            <person name="Taylor J.M."/>
            <person name="Park R.F."/>
            <person name="Dodds P.N."/>
            <person name="Hirsch C.D."/>
            <person name="Kianian S.F."/>
            <person name="Figueroa M."/>
        </authorList>
    </citation>
    <scope>NUCLEOTIDE SEQUENCE [LARGE SCALE GENOMIC DNA]</scope>
    <source>
        <strain evidence="2">12NC29</strain>
        <strain evidence="1">12SD80</strain>
    </source>
</reference>
<dbReference type="AlphaFoldDB" id="A0A2N5S471"/>
<sequence>MAAQAAKLALQKVGFLQQAVIASQGSKFNLTVMEVGSLRARLAHLREHASPGP</sequence>
<evidence type="ECO:0000313" key="2">
    <source>
        <dbReference type="EMBL" id="PLW12147.1"/>
    </source>
</evidence>
<organism evidence="1 7">
    <name type="scientific">Puccinia coronata f. sp. avenae</name>
    <dbReference type="NCBI Taxonomy" id="200324"/>
    <lineage>
        <taxon>Eukaryota</taxon>
        <taxon>Fungi</taxon>
        <taxon>Dikarya</taxon>
        <taxon>Basidiomycota</taxon>
        <taxon>Pucciniomycotina</taxon>
        <taxon>Pucciniomycetes</taxon>
        <taxon>Pucciniales</taxon>
        <taxon>Pucciniaceae</taxon>
        <taxon>Puccinia</taxon>
    </lineage>
</organism>
<evidence type="ECO:0000313" key="1">
    <source>
        <dbReference type="EMBL" id="PLW08032.1"/>
    </source>
</evidence>
<name>A0A2N5S471_9BASI</name>
<gene>
    <name evidence="4" type="ORF">PCANC_19268</name>
    <name evidence="5" type="ORF">PCANC_22024</name>
    <name evidence="2" type="ORF">PCANC_23374</name>
    <name evidence="3" type="ORF">PCASD_13687</name>
    <name evidence="1" type="ORF">PCASD_22595</name>
</gene>
<evidence type="ECO:0000313" key="4">
    <source>
        <dbReference type="EMBL" id="PLW36481.1"/>
    </source>
</evidence>
<accession>A0A2N5S471</accession>
<keyword evidence="6" id="KW-1185">Reference proteome</keyword>
<evidence type="ECO:0000313" key="3">
    <source>
        <dbReference type="EMBL" id="PLW35258.1"/>
    </source>
</evidence>
<protein>
    <submittedName>
        <fullName evidence="1">Uncharacterized protein</fullName>
    </submittedName>
</protein>
<evidence type="ECO:0000313" key="7">
    <source>
        <dbReference type="Proteomes" id="UP000235392"/>
    </source>
</evidence>
<dbReference type="EMBL" id="PGCJ01000992">
    <property type="protein sequence ID" value="PLW12147.1"/>
    <property type="molecule type" value="Genomic_DNA"/>
</dbReference>
<dbReference type="Proteomes" id="UP000235388">
    <property type="component" value="Unassembled WGS sequence"/>
</dbReference>
<proteinExistence type="predicted"/>
<dbReference type="EMBL" id="PGCI01001090">
    <property type="protein sequence ID" value="PLW08032.1"/>
    <property type="molecule type" value="Genomic_DNA"/>
</dbReference>
<dbReference type="EMBL" id="PGCJ01000227">
    <property type="protein sequence ID" value="PLW37149.1"/>
    <property type="molecule type" value="Genomic_DNA"/>
</dbReference>
<comment type="caution">
    <text evidence="1">The sequence shown here is derived from an EMBL/GenBank/DDBJ whole genome shotgun (WGS) entry which is preliminary data.</text>
</comment>
<evidence type="ECO:0000313" key="6">
    <source>
        <dbReference type="Proteomes" id="UP000235388"/>
    </source>
</evidence>
<dbReference type="EMBL" id="PGCI01000181">
    <property type="protein sequence ID" value="PLW35258.1"/>
    <property type="molecule type" value="Genomic_DNA"/>
</dbReference>
<dbReference type="Proteomes" id="UP000235392">
    <property type="component" value="Unassembled WGS sequence"/>
</dbReference>
<dbReference type="EMBL" id="PGCJ01000238">
    <property type="protein sequence ID" value="PLW36481.1"/>
    <property type="molecule type" value="Genomic_DNA"/>
</dbReference>
<evidence type="ECO:0000313" key="5">
    <source>
        <dbReference type="EMBL" id="PLW37149.1"/>
    </source>
</evidence>